<name>A0A4P7NZR9_9GAMM</name>
<reference evidence="9 10" key="1">
    <citation type="submission" date="2018-08" db="EMBL/GenBank/DDBJ databases">
        <title>Horizontal acquisition of hydrogen conversion ability and other habitat adaptations in Hydrogenovibrio crunogenus strains.</title>
        <authorList>
            <person name="Gonnella G."/>
            <person name="Adam N."/>
            <person name="Perner M."/>
        </authorList>
    </citation>
    <scope>NUCLEOTIDE SEQUENCE [LARGE SCALE GENOMIC DNA]</scope>
    <source>
        <strain evidence="9 10">SP-41</strain>
    </source>
</reference>
<evidence type="ECO:0000256" key="8">
    <source>
        <dbReference type="SAM" id="Phobius"/>
    </source>
</evidence>
<feature type="transmembrane region" description="Helical" evidence="8">
    <location>
        <begin position="136"/>
        <end position="159"/>
    </location>
</feature>
<keyword evidence="10" id="KW-1185">Reference proteome</keyword>
<evidence type="ECO:0000256" key="1">
    <source>
        <dbReference type="ARBA" id="ARBA00004651"/>
    </source>
</evidence>
<evidence type="ECO:0000256" key="2">
    <source>
        <dbReference type="ARBA" id="ARBA00022475"/>
    </source>
</evidence>
<dbReference type="GO" id="GO:0008233">
    <property type="term" value="F:peptidase activity"/>
    <property type="evidence" value="ECO:0007669"/>
    <property type="project" value="UniProtKB-KW"/>
</dbReference>
<dbReference type="RefSeq" id="WP_135795817.1">
    <property type="nucleotide sequence ID" value="NZ_CP032096.1"/>
</dbReference>
<keyword evidence="7 8" id="KW-0472">Membrane</keyword>
<dbReference type="EMBL" id="CP032096">
    <property type="protein sequence ID" value="QBZ83176.1"/>
    <property type="molecule type" value="Genomic_DNA"/>
</dbReference>
<organism evidence="9 10">
    <name type="scientific">Hydrogenovibrio crunogenus</name>
    <dbReference type="NCBI Taxonomy" id="39765"/>
    <lineage>
        <taxon>Bacteria</taxon>
        <taxon>Pseudomonadati</taxon>
        <taxon>Pseudomonadota</taxon>
        <taxon>Gammaproteobacteria</taxon>
        <taxon>Thiotrichales</taxon>
        <taxon>Piscirickettsiaceae</taxon>
        <taxon>Hydrogenovibrio</taxon>
    </lineage>
</organism>
<feature type="transmembrane region" description="Helical" evidence="8">
    <location>
        <begin position="6"/>
        <end position="30"/>
    </location>
</feature>
<evidence type="ECO:0000313" key="9">
    <source>
        <dbReference type="EMBL" id="QBZ83176.1"/>
    </source>
</evidence>
<evidence type="ECO:0000256" key="6">
    <source>
        <dbReference type="ARBA" id="ARBA00022989"/>
    </source>
</evidence>
<protein>
    <submittedName>
        <fullName evidence="9">Exosortase/archaeosortase family protein</fullName>
    </submittedName>
</protein>
<evidence type="ECO:0000256" key="7">
    <source>
        <dbReference type="ARBA" id="ARBA00023136"/>
    </source>
</evidence>
<comment type="subcellular location">
    <subcellularLocation>
        <location evidence="1">Cell membrane</location>
        <topology evidence="1">Multi-pass membrane protein</topology>
    </subcellularLocation>
</comment>
<sequence>MFAFILRYVFWVCLLFWLVFFEAFSPFFMINQLQTDLIVNLTWLWVDILELPIRIQDNTLILANGMNLRIVHECNGLTPFLLYLAAILAYPVNWKHRLIWSALGYIALLVINVIRMLLITLVVLDHPELFHFAHDWVGRYSVGLLTLGLFFLFTSYAPIQRVLKD</sequence>
<dbReference type="OrthoDB" id="5615839at2"/>
<evidence type="ECO:0000256" key="5">
    <source>
        <dbReference type="ARBA" id="ARBA00022801"/>
    </source>
</evidence>
<dbReference type="GO" id="GO:0006508">
    <property type="term" value="P:proteolysis"/>
    <property type="evidence" value="ECO:0007669"/>
    <property type="project" value="UniProtKB-KW"/>
</dbReference>
<dbReference type="AlphaFoldDB" id="A0A4P7NZR9"/>
<keyword evidence="3" id="KW-0645">Protease</keyword>
<evidence type="ECO:0000256" key="3">
    <source>
        <dbReference type="ARBA" id="ARBA00022670"/>
    </source>
</evidence>
<gene>
    <name evidence="9" type="ORF">GHNINEIG_01220</name>
</gene>
<keyword evidence="4 8" id="KW-0812">Transmembrane</keyword>
<keyword evidence="6 8" id="KW-1133">Transmembrane helix</keyword>
<keyword evidence="2" id="KW-1003">Cell membrane</keyword>
<dbReference type="GO" id="GO:0005886">
    <property type="term" value="C:plasma membrane"/>
    <property type="evidence" value="ECO:0007669"/>
    <property type="project" value="UniProtKB-SubCell"/>
</dbReference>
<proteinExistence type="predicted"/>
<feature type="transmembrane region" description="Helical" evidence="8">
    <location>
        <begin position="70"/>
        <end position="90"/>
    </location>
</feature>
<dbReference type="InterPro" id="IPR026392">
    <property type="entry name" value="Exo/Archaeosortase_dom"/>
</dbReference>
<feature type="transmembrane region" description="Helical" evidence="8">
    <location>
        <begin position="102"/>
        <end position="124"/>
    </location>
</feature>
<evidence type="ECO:0000313" key="10">
    <source>
        <dbReference type="Proteomes" id="UP000296201"/>
    </source>
</evidence>
<evidence type="ECO:0000256" key="4">
    <source>
        <dbReference type="ARBA" id="ARBA00022692"/>
    </source>
</evidence>
<accession>A0A4P7NZR9</accession>
<keyword evidence="5" id="KW-0378">Hydrolase</keyword>
<dbReference type="NCBIfam" id="TIGR04178">
    <property type="entry name" value="exo_archaeo"/>
    <property type="match status" value="1"/>
</dbReference>
<dbReference type="Proteomes" id="UP000296201">
    <property type="component" value="Chromosome"/>
</dbReference>